<accession>A0A7S4Q6P3</accession>
<dbReference type="GO" id="GO:0005507">
    <property type="term" value="F:copper ion binding"/>
    <property type="evidence" value="ECO:0007669"/>
    <property type="project" value="InterPro"/>
</dbReference>
<dbReference type="InterPro" id="IPR008972">
    <property type="entry name" value="Cupredoxin"/>
</dbReference>
<dbReference type="Pfam" id="PF07732">
    <property type="entry name" value="Cu-oxidase_3"/>
    <property type="match status" value="1"/>
</dbReference>
<evidence type="ECO:0000256" key="2">
    <source>
        <dbReference type="ARBA" id="ARBA00022723"/>
    </source>
</evidence>
<evidence type="ECO:0000256" key="4">
    <source>
        <dbReference type="SAM" id="SignalP"/>
    </source>
</evidence>
<feature type="domain" description="Plastocyanin-like" evidence="6">
    <location>
        <begin position="143"/>
        <end position="225"/>
    </location>
</feature>
<dbReference type="EMBL" id="HBNR01020749">
    <property type="protein sequence ID" value="CAE4574164.1"/>
    <property type="molecule type" value="Transcribed_RNA"/>
</dbReference>
<evidence type="ECO:0008006" key="8">
    <source>
        <dbReference type="Google" id="ProtNLM"/>
    </source>
</evidence>
<gene>
    <name evidence="7" type="ORF">AMON00008_LOCUS13783</name>
</gene>
<protein>
    <recommendedName>
        <fullName evidence="8">Plastocyanin-like domain-containing protein</fullName>
    </recommendedName>
</protein>
<dbReference type="InterPro" id="IPR011706">
    <property type="entry name" value="Cu-oxidase_C"/>
</dbReference>
<dbReference type="InterPro" id="IPR033138">
    <property type="entry name" value="Cu_oxidase_CS"/>
</dbReference>
<dbReference type="AlphaFoldDB" id="A0A7S4Q6P3"/>
<dbReference type="InterPro" id="IPR045087">
    <property type="entry name" value="Cu-oxidase_fam"/>
</dbReference>
<feature type="domain" description="Plastocyanin-like" evidence="5">
    <location>
        <begin position="494"/>
        <end position="600"/>
    </location>
</feature>
<dbReference type="Gene3D" id="2.60.40.420">
    <property type="entry name" value="Cupredoxins - blue copper proteins"/>
    <property type="match status" value="3"/>
</dbReference>
<proteinExistence type="inferred from homology"/>
<evidence type="ECO:0000259" key="6">
    <source>
        <dbReference type="Pfam" id="PF07732"/>
    </source>
</evidence>
<dbReference type="SUPFAM" id="SSF49503">
    <property type="entry name" value="Cupredoxins"/>
    <property type="match status" value="2"/>
</dbReference>
<comment type="similarity">
    <text evidence="1">Belongs to the multicopper oxidase family.</text>
</comment>
<dbReference type="PROSITE" id="PS00080">
    <property type="entry name" value="MULTICOPPER_OXIDASE2"/>
    <property type="match status" value="1"/>
</dbReference>
<organism evidence="7">
    <name type="scientific">Alexandrium monilatum</name>
    <dbReference type="NCBI Taxonomy" id="311494"/>
    <lineage>
        <taxon>Eukaryota</taxon>
        <taxon>Sar</taxon>
        <taxon>Alveolata</taxon>
        <taxon>Dinophyceae</taxon>
        <taxon>Gonyaulacales</taxon>
        <taxon>Pyrocystaceae</taxon>
        <taxon>Alexandrium</taxon>
    </lineage>
</organism>
<evidence type="ECO:0000256" key="1">
    <source>
        <dbReference type="ARBA" id="ARBA00010609"/>
    </source>
</evidence>
<dbReference type="PROSITE" id="PS00079">
    <property type="entry name" value="MULTICOPPER_OXIDASE1"/>
    <property type="match status" value="1"/>
</dbReference>
<keyword evidence="2" id="KW-0479">Metal-binding</keyword>
<dbReference type="InterPro" id="IPR002355">
    <property type="entry name" value="Cu_oxidase_Cu_BS"/>
</dbReference>
<name>A0A7S4Q6P3_9DINO</name>
<dbReference type="PANTHER" id="PTHR11709:SF518">
    <property type="entry name" value="MULTICOPPER OXIDASE"/>
    <property type="match status" value="1"/>
</dbReference>
<feature type="signal peptide" evidence="4">
    <location>
        <begin position="1"/>
        <end position="20"/>
    </location>
</feature>
<dbReference type="GO" id="GO:0016491">
    <property type="term" value="F:oxidoreductase activity"/>
    <property type="evidence" value="ECO:0007669"/>
    <property type="project" value="UniProtKB-KW"/>
</dbReference>
<dbReference type="PANTHER" id="PTHR11709">
    <property type="entry name" value="MULTI-COPPER OXIDASE"/>
    <property type="match status" value="1"/>
</dbReference>
<keyword evidence="4" id="KW-0732">Signal</keyword>
<dbReference type="Pfam" id="PF07731">
    <property type="entry name" value="Cu-oxidase_2"/>
    <property type="match status" value="1"/>
</dbReference>
<sequence>MRAGVVGVALVALCVAPAAAAKGTLDPKDCPLLPEHQKFKEPQVTTSDNVTLGVETLTLCSPVSGRFWVTRAYSCLSCKDKSPSVPGVTMVTKPGTDLFITLKNKLRHPDPDQYENQESWAQTYQSPAKKHQNDHIKNLGDLNTTNLHTHGLHTSPRVRKKIKGVKYLPDTIFTEVHPGKTAKYMFNVRSDHQGGTHWYHPHRHHATSAQAGGGLHGALIVDEPQGGVPPQMRGMPTFLVVISLVDLRPFRLLDSAPDNSLGGIGTLEEQGGGHLWKNLKGPEKGRYVKENNVFALVNGMFRPQLELTTGHWYRFRMIFASVEMFIESRVDSKSGLQCEMQLLAKDGIWLHVAPRKIDRIYLASGNRADVAIKCECTRSTRCDGGLYALDTDPTFDQDLSARQREIDATIHPSEGINTDPVIQELIKFIFTRPRTGEPQGPIKAFTVRRPCYLADLRNVDVPMKNWGRLDFWSPMDDPGAGWKVTWSDWYHRFRGQQMYNLSNPALFELEVGEVYQLLVRGPVAKKGGIAQHPFHLHTIPYQITSLTTQDPYYMVGDWHDVLLHPAGQAEVKIQTDSYTGRYIIHCHILTHEDYGMMSYFDLKGKEGKTWEGAEQADPMCYREGGKPGWSYASETSTQAAGRVPSEPHWVKGPPGVDCIRTCSRFGGCNGLGWPESLQELQKIALATGNPCAPTTRHQAAAENPTYLFDGTCNYKFKPYFQSQRVKAGTYRCGKTPPPNVARFCPCNKAPRASTTETHFV</sequence>
<feature type="chain" id="PRO_5030908659" description="Plastocyanin-like domain-containing protein" evidence="4">
    <location>
        <begin position="21"/>
        <end position="760"/>
    </location>
</feature>
<evidence type="ECO:0000259" key="5">
    <source>
        <dbReference type="Pfam" id="PF07731"/>
    </source>
</evidence>
<dbReference type="InterPro" id="IPR011707">
    <property type="entry name" value="Cu-oxidase-like_N"/>
</dbReference>
<reference evidence="7" key="1">
    <citation type="submission" date="2021-01" db="EMBL/GenBank/DDBJ databases">
        <authorList>
            <person name="Corre E."/>
            <person name="Pelletier E."/>
            <person name="Niang G."/>
            <person name="Scheremetjew M."/>
            <person name="Finn R."/>
            <person name="Kale V."/>
            <person name="Holt S."/>
            <person name="Cochrane G."/>
            <person name="Meng A."/>
            <person name="Brown T."/>
            <person name="Cohen L."/>
        </authorList>
    </citation>
    <scope>NUCLEOTIDE SEQUENCE</scope>
    <source>
        <strain evidence="7">CCMP3105</strain>
    </source>
</reference>
<keyword evidence="3" id="KW-0560">Oxidoreductase</keyword>
<evidence type="ECO:0000256" key="3">
    <source>
        <dbReference type="ARBA" id="ARBA00023002"/>
    </source>
</evidence>
<evidence type="ECO:0000313" key="7">
    <source>
        <dbReference type="EMBL" id="CAE4574164.1"/>
    </source>
</evidence>